<name>A0A2R6XZB5_9BACL</name>
<dbReference type="Pfam" id="PF09704">
    <property type="entry name" value="Cas_Cas5d"/>
    <property type="match status" value="1"/>
</dbReference>
<evidence type="ECO:0008006" key="4">
    <source>
        <dbReference type="Google" id="ProtNLM"/>
    </source>
</evidence>
<dbReference type="InterPro" id="IPR021124">
    <property type="entry name" value="CRISPR-assoc_prot_Cas5"/>
</dbReference>
<accession>A0A2R6XZB5</accession>
<evidence type="ECO:0000313" key="2">
    <source>
        <dbReference type="EMBL" id="PTQ55753.1"/>
    </source>
</evidence>
<protein>
    <recommendedName>
        <fullName evidence="4">CRISPR-associated protein Cas5</fullName>
    </recommendedName>
</protein>
<reference evidence="3" key="1">
    <citation type="journal article" date="2018" name="Sci. Rep.">
        <title>Lignite coal burning seam in the remote Altai Mountains harbors a hydrogen-driven thermophilic microbial community.</title>
        <authorList>
            <person name="Kadnikov V.V."/>
            <person name="Mardanov A.V."/>
            <person name="Ivasenko D.A."/>
            <person name="Antsiferov D.V."/>
            <person name="Beletsky A.V."/>
            <person name="Karnachuk O.V."/>
            <person name="Ravin N.V."/>
        </authorList>
    </citation>
    <scope>NUCLEOTIDE SEQUENCE [LARGE SCALE GENOMIC DNA]</scope>
</reference>
<organism evidence="2 3">
    <name type="scientific">Candidatus Carbonibacillus altaicus</name>
    <dbReference type="NCBI Taxonomy" id="2163959"/>
    <lineage>
        <taxon>Bacteria</taxon>
        <taxon>Bacillati</taxon>
        <taxon>Bacillota</taxon>
        <taxon>Bacilli</taxon>
        <taxon>Bacillales</taxon>
        <taxon>Candidatus Carbonibacillus</taxon>
    </lineage>
</organism>
<comment type="caution">
    <text evidence="2">The sequence shown here is derived from an EMBL/GenBank/DDBJ whole genome shotgun (WGS) entry which is preliminary data.</text>
</comment>
<dbReference type="GO" id="GO:0051607">
    <property type="term" value="P:defense response to virus"/>
    <property type="evidence" value="ECO:0007669"/>
    <property type="project" value="UniProtKB-KW"/>
</dbReference>
<dbReference type="NCBIfam" id="TIGR02593">
    <property type="entry name" value="CRISPR_cas5"/>
    <property type="match status" value="1"/>
</dbReference>
<dbReference type="EMBL" id="PEBX01000077">
    <property type="protein sequence ID" value="PTQ55753.1"/>
    <property type="molecule type" value="Genomic_DNA"/>
</dbReference>
<evidence type="ECO:0000313" key="3">
    <source>
        <dbReference type="Proteomes" id="UP000244338"/>
    </source>
</evidence>
<evidence type="ECO:0000256" key="1">
    <source>
        <dbReference type="ARBA" id="ARBA00023118"/>
    </source>
</evidence>
<dbReference type="InterPro" id="IPR013422">
    <property type="entry name" value="CRISPR-assoc_prot_Cas5_N"/>
</dbReference>
<sequence>MERALRLTLRAPLASFRRPLDINYQRTFPLPPPTTVFGLIGAALGLSEHDLWRTEGPVSALKIAVWSEECPGRGEDLWTLLKLYKGKMQRSPYLREILFGVRYTVLIGEAKAALRKEAPVSGSEEPSHSEIFRKLVKAFHDPVYPLSLGREDELAEVESITFETVEAGEPRFHGTVLPFDVRKFRLRPLLGSGERLVPPIVERVPLRFSVDKRGVRKPDRLTVMSFLAHGVEVEIPQASAWRCCGRNFVWMTGE</sequence>
<dbReference type="AlphaFoldDB" id="A0A2R6XZB5"/>
<proteinExistence type="predicted"/>
<keyword evidence="1" id="KW-0051">Antiviral defense</keyword>
<dbReference type="CDD" id="cd09693">
    <property type="entry name" value="Cas5_I"/>
    <property type="match status" value="1"/>
</dbReference>
<dbReference type="Proteomes" id="UP000244338">
    <property type="component" value="Unassembled WGS sequence"/>
</dbReference>
<gene>
    <name evidence="2" type="ORF">BSOLF_1508</name>
</gene>
<dbReference type="GO" id="GO:0043571">
    <property type="term" value="P:maintenance of CRISPR repeat elements"/>
    <property type="evidence" value="ECO:0007669"/>
    <property type="project" value="InterPro"/>
</dbReference>
<dbReference type="Gene3D" id="3.30.70.2660">
    <property type="match status" value="1"/>
</dbReference>